<evidence type="ECO:0008006" key="3">
    <source>
        <dbReference type="Google" id="ProtNLM"/>
    </source>
</evidence>
<dbReference type="OrthoDB" id="3188866at2759"/>
<proteinExistence type="predicted"/>
<dbReference type="EMBL" id="KZ857409">
    <property type="protein sequence ID" value="RDX48764.1"/>
    <property type="molecule type" value="Genomic_DNA"/>
</dbReference>
<gene>
    <name evidence="1" type="ORF">OH76DRAFT_1472247</name>
</gene>
<evidence type="ECO:0000313" key="1">
    <source>
        <dbReference type="EMBL" id="RDX48764.1"/>
    </source>
</evidence>
<name>A0A371D897_9APHY</name>
<accession>A0A371D897</accession>
<protein>
    <recommendedName>
        <fullName evidence="3">F-box domain-containing protein</fullName>
    </recommendedName>
</protein>
<sequence>MAFPADACSLIVNYVSDSRPTLVALCTLNKQFQIPAERALYNTLHLRGHDATITVCRVLSSTPRAAMLVVALSVYGQEEAHDDDDSESEEFEPSDEYWGSLRDALRRTTRLRFLNLYFSGGGETDKAWVLDGCSFQLRTFHCDFTWDRHLTAFLSSQSRLADLFLADFREPATAATPPDGMALDLPTGISTSAFLPKLSILECTFSEAAVALVPERPVARVKTCFTHSRLEEKCTEVRAIVGALRRSKKRLRALDMADSSYTADFSLELLSLLTADAFFCGELRYLGTLVFPVDGRKRLEFYGFLMRIPQLRCIEVDVSDWDPPPTHTAALRALTCELRLYCPFITTVVFVYDFERHLMKVVDGLVVYDEDAVTENLWREI</sequence>
<dbReference type="AlphaFoldDB" id="A0A371D897"/>
<organism evidence="1 2">
    <name type="scientific">Lentinus brumalis</name>
    <dbReference type="NCBI Taxonomy" id="2498619"/>
    <lineage>
        <taxon>Eukaryota</taxon>
        <taxon>Fungi</taxon>
        <taxon>Dikarya</taxon>
        <taxon>Basidiomycota</taxon>
        <taxon>Agaricomycotina</taxon>
        <taxon>Agaricomycetes</taxon>
        <taxon>Polyporales</taxon>
        <taxon>Polyporaceae</taxon>
        <taxon>Lentinus</taxon>
    </lineage>
</organism>
<dbReference type="Proteomes" id="UP000256964">
    <property type="component" value="Unassembled WGS sequence"/>
</dbReference>
<dbReference type="STRING" id="139420.A0A371D897"/>
<reference evidence="1 2" key="1">
    <citation type="journal article" date="2018" name="Biotechnol. Biofuels">
        <title>Integrative visual omics of the white-rot fungus Polyporus brumalis exposes the biotechnological potential of its oxidative enzymes for delignifying raw plant biomass.</title>
        <authorList>
            <person name="Miyauchi S."/>
            <person name="Rancon A."/>
            <person name="Drula E."/>
            <person name="Hage H."/>
            <person name="Chaduli D."/>
            <person name="Favel A."/>
            <person name="Grisel S."/>
            <person name="Henrissat B."/>
            <person name="Herpoel-Gimbert I."/>
            <person name="Ruiz-Duenas F.J."/>
            <person name="Chevret D."/>
            <person name="Hainaut M."/>
            <person name="Lin J."/>
            <person name="Wang M."/>
            <person name="Pangilinan J."/>
            <person name="Lipzen A."/>
            <person name="Lesage-Meessen L."/>
            <person name="Navarro D."/>
            <person name="Riley R."/>
            <person name="Grigoriev I.V."/>
            <person name="Zhou S."/>
            <person name="Raouche S."/>
            <person name="Rosso M.N."/>
        </authorList>
    </citation>
    <scope>NUCLEOTIDE SEQUENCE [LARGE SCALE GENOMIC DNA]</scope>
    <source>
        <strain evidence="1 2">BRFM 1820</strain>
    </source>
</reference>
<evidence type="ECO:0000313" key="2">
    <source>
        <dbReference type="Proteomes" id="UP000256964"/>
    </source>
</evidence>
<keyword evidence="2" id="KW-1185">Reference proteome</keyword>